<organism evidence="2 3">
    <name type="scientific">Streptomyces poonensis</name>
    <dbReference type="NCBI Taxonomy" id="68255"/>
    <lineage>
        <taxon>Bacteria</taxon>
        <taxon>Bacillati</taxon>
        <taxon>Actinomycetota</taxon>
        <taxon>Actinomycetes</taxon>
        <taxon>Kitasatosporales</taxon>
        <taxon>Streptomycetaceae</taxon>
        <taxon>Streptomyces</taxon>
    </lineage>
</organism>
<keyword evidence="3" id="KW-1185">Reference proteome</keyword>
<accession>A0A918UH01</accession>
<keyword evidence="1" id="KW-0812">Transmembrane</keyword>
<gene>
    <name evidence="2" type="ORF">GCM10010365_28810</name>
</gene>
<reference evidence="2" key="2">
    <citation type="submission" date="2020-09" db="EMBL/GenBank/DDBJ databases">
        <authorList>
            <person name="Sun Q."/>
            <person name="Ohkuma M."/>
        </authorList>
    </citation>
    <scope>NUCLEOTIDE SEQUENCE</scope>
    <source>
        <strain evidence="2">JCM 4815</strain>
    </source>
</reference>
<feature type="transmembrane region" description="Helical" evidence="1">
    <location>
        <begin position="57"/>
        <end position="76"/>
    </location>
</feature>
<comment type="caution">
    <text evidence="2">The sequence shown here is derived from an EMBL/GenBank/DDBJ whole genome shotgun (WGS) entry which is preliminary data.</text>
</comment>
<dbReference type="RefSeq" id="WP_189858912.1">
    <property type="nucleotide sequence ID" value="NZ_BMVW01000004.1"/>
</dbReference>
<evidence type="ECO:0000313" key="2">
    <source>
        <dbReference type="EMBL" id="GGZ07905.1"/>
    </source>
</evidence>
<feature type="transmembrane region" description="Helical" evidence="1">
    <location>
        <begin position="16"/>
        <end position="37"/>
    </location>
</feature>
<proteinExistence type="predicted"/>
<dbReference type="EMBL" id="BMVW01000004">
    <property type="protein sequence ID" value="GGZ07905.1"/>
    <property type="molecule type" value="Genomic_DNA"/>
</dbReference>
<evidence type="ECO:0000313" key="3">
    <source>
        <dbReference type="Proteomes" id="UP000622166"/>
    </source>
</evidence>
<keyword evidence="1" id="KW-1133">Transmembrane helix</keyword>
<dbReference type="AlphaFoldDB" id="A0A918UH01"/>
<evidence type="ECO:0000256" key="1">
    <source>
        <dbReference type="SAM" id="Phobius"/>
    </source>
</evidence>
<dbReference type="Proteomes" id="UP000622166">
    <property type="component" value="Unassembled WGS sequence"/>
</dbReference>
<name>A0A918UH01_9ACTN</name>
<keyword evidence="1" id="KW-0472">Membrane</keyword>
<feature type="transmembrane region" description="Helical" evidence="1">
    <location>
        <begin position="83"/>
        <end position="102"/>
    </location>
</feature>
<reference evidence="2" key="1">
    <citation type="journal article" date="2014" name="Int. J. Syst. Evol. Microbiol.">
        <title>Complete genome sequence of Corynebacterium casei LMG S-19264T (=DSM 44701T), isolated from a smear-ripened cheese.</title>
        <authorList>
            <consortium name="US DOE Joint Genome Institute (JGI-PGF)"/>
            <person name="Walter F."/>
            <person name="Albersmeier A."/>
            <person name="Kalinowski J."/>
            <person name="Ruckert C."/>
        </authorList>
    </citation>
    <scope>NUCLEOTIDE SEQUENCE</scope>
    <source>
        <strain evidence="2">JCM 4815</strain>
    </source>
</reference>
<sequence>MNVIRLRRRAREADRPVAAVLGTVDALLSCVLFWMLIGSPLFVETTTREQETAAQFLGLQIFGCWLVGGLVLFSVLGMTRTVLSHLAAMLLTPVALVLMLLVS</sequence>
<protein>
    <submittedName>
        <fullName evidence="2">Uncharacterized protein</fullName>
    </submittedName>
</protein>